<feature type="transmembrane region" description="Helical" evidence="1">
    <location>
        <begin position="103"/>
        <end position="129"/>
    </location>
</feature>
<dbReference type="InterPro" id="IPR016924">
    <property type="entry name" value="UCP029543"/>
</dbReference>
<accession>A0A1M6S7N3</accession>
<dbReference type="NCBIfam" id="NF033919">
    <property type="entry name" value="PA2779_fam"/>
    <property type="match status" value="1"/>
</dbReference>
<organism evidence="2 3">
    <name type="scientific">Marinobacter antarcticus</name>
    <dbReference type="NCBI Taxonomy" id="564117"/>
    <lineage>
        <taxon>Bacteria</taxon>
        <taxon>Pseudomonadati</taxon>
        <taxon>Pseudomonadota</taxon>
        <taxon>Gammaproteobacteria</taxon>
        <taxon>Pseudomonadales</taxon>
        <taxon>Marinobacteraceae</taxon>
        <taxon>Marinobacter</taxon>
    </lineage>
</organism>
<feature type="transmembrane region" description="Helical" evidence="1">
    <location>
        <begin position="12"/>
        <end position="34"/>
    </location>
</feature>
<dbReference type="STRING" id="564117.SAMN05216369_1890"/>
<evidence type="ECO:0008006" key="4">
    <source>
        <dbReference type="Google" id="ProtNLM"/>
    </source>
</evidence>
<dbReference type="InterPro" id="IPR046735">
    <property type="entry name" value="PA2779-like"/>
</dbReference>
<keyword evidence="3" id="KW-1185">Reference proteome</keyword>
<gene>
    <name evidence="2" type="ORF">SAMN05216369_1890</name>
</gene>
<evidence type="ECO:0000256" key="1">
    <source>
        <dbReference type="SAM" id="Phobius"/>
    </source>
</evidence>
<dbReference type="EMBL" id="FRAQ01000001">
    <property type="protein sequence ID" value="SHK40706.1"/>
    <property type="molecule type" value="Genomic_DNA"/>
</dbReference>
<dbReference type="AlphaFoldDB" id="A0A1M6S7N3"/>
<keyword evidence="1" id="KW-0472">Membrane</keyword>
<protein>
    <recommendedName>
        <fullName evidence="4">PA2779 family protein</fullName>
    </recommendedName>
</protein>
<name>A0A1M6S7N3_9GAMM</name>
<dbReference type="PIRSF" id="PIRSF029543">
    <property type="entry name" value="UCP029543"/>
    <property type="match status" value="1"/>
</dbReference>
<keyword evidence="1" id="KW-0812">Transmembrane</keyword>
<keyword evidence="1" id="KW-1133">Transmembrane helix</keyword>
<dbReference type="Proteomes" id="UP000184497">
    <property type="component" value="Unassembled WGS sequence"/>
</dbReference>
<evidence type="ECO:0000313" key="3">
    <source>
        <dbReference type="Proteomes" id="UP000184497"/>
    </source>
</evidence>
<proteinExistence type="predicted"/>
<sequence length="133" mass="14594">MQAIRSYTQSVSAIMTLVMILSSMWAIPASASIVGTGELLTEQRADIDREALMGMLEREDVKTTLVNMGVGEQEVRDRIQSLTPSELADFKQQLAEAPAGEGVVGIIVLFLLVFIITDMLCATNIFPFIKCIR</sequence>
<dbReference type="Pfam" id="PF20332">
    <property type="entry name" value="DUF6627"/>
    <property type="match status" value="1"/>
</dbReference>
<evidence type="ECO:0000313" key="2">
    <source>
        <dbReference type="EMBL" id="SHK40706.1"/>
    </source>
</evidence>
<dbReference type="RefSeq" id="WP_072796879.1">
    <property type="nucleotide sequence ID" value="NZ_FRAQ01000001.1"/>
</dbReference>
<reference evidence="3" key="1">
    <citation type="submission" date="2016-11" db="EMBL/GenBank/DDBJ databases">
        <authorList>
            <person name="Varghese N."/>
            <person name="Submissions S."/>
        </authorList>
    </citation>
    <scope>NUCLEOTIDE SEQUENCE [LARGE SCALE GENOMIC DNA]</scope>
    <source>
        <strain evidence="3">CGMCC 1.10835</strain>
    </source>
</reference>
<dbReference type="OrthoDB" id="7013454at2"/>